<gene>
    <name evidence="1" type="ORF">GT728_20220</name>
</gene>
<organism evidence="1 2">
    <name type="scientific">Blautia wexlerae</name>
    <dbReference type="NCBI Taxonomy" id="418240"/>
    <lineage>
        <taxon>Bacteria</taxon>
        <taxon>Bacillati</taxon>
        <taxon>Bacillota</taxon>
        <taxon>Clostridia</taxon>
        <taxon>Lachnospirales</taxon>
        <taxon>Lachnospiraceae</taxon>
        <taxon>Blautia</taxon>
    </lineage>
</organism>
<dbReference type="EMBL" id="WWVQ01000098">
    <property type="protein sequence ID" value="MZL35437.1"/>
    <property type="molecule type" value="Genomic_DNA"/>
</dbReference>
<protein>
    <submittedName>
        <fullName evidence="1">Uncharacterized protein</fullName>
    </submittedName>
</protein>
<evidence type="ECO:0000313" key="1">
    <source>
        <dbReference type="EMBL" id="MZL35437.1"/>
    </source>
</evidence>
<dbReference type="Proteomes" id="UP000477285">
    <property type="component" value="Unassembled WGS sequence"/>
</dbReference>
<evidence type="ECO:0000313" key="2">
    <source>
        <dbReference type="Proteomes" id="UP000477285"/>
    </source>
</evidence>
<dbReference type="RefSeq" id="WP_161234440.1">
    <property type="nucleotide sequence ID" value="NZ_JBCLNB010000026.1"/>
</dbReference>
<dbReference type="AlphaFoldDB" id="A0A6L8T7F6"/>
<name>A0A6L8T7F6_9FIRM</name>
<reference evidence="1 2" key="1">
    <citation type="journal article" date="2019" name="Nat. Med.">
        <title>A library of human gut bacterial isolates paired with longitudinal multiomics data enables mechanistic microbiome research.</title>
        <authorList>
            <person name="Poyet M."/>
            <person name="Groussin M."/>
            <person name="Gibbons S.M."/>
            <person name="Avila-Pacheco J."/>
            <person name="Jiang X."/>
            <person name="Kearney S.M."/>
            <person name="Perrotta A.R."/>
            <person name="Berdy B."/>
            <person name="Zhao S."/>
            <person name="Lieberman T.D."/>
            <person name="Swanson P.K."/>
            <person name="Smith M."/>
            <person name="Roesemann S."/>
            <person name="Alexander J.E."/>
            <person name="Rich S.A."/>
            <person name="Livny J."/>
            <person name="Vlamakis H."/>
            <person name="Clish C."/>
            <person name="Bullock K."/>
            <person name="Deik A."/>
            <person name="Scott J."/>
            <person name="Pierce K.A."/>
            <person name="Xavier R.J."/>
            <person name="Alm E.J."/>
        </authorList>
    </citation>
    <scope>NUCLEOTIDE SEQUENCE [LARGE SCALE GENOMIC DNA]</scope>
    <source>
        <strain evidence="1 2">BIOML-A1</strain>
    </source>
</reference>
<sequence length="386" mass="45747">MSKKYKRNNIRSTWKQDDIKIIFSEPEIQASESVVHVKDVNDILFYYYTMKVYRKTNKNWKKELVSFTWNSPALLCIEKMAAELLKDDFEDGSWQMAGYGDSVWYKKSFETDSIVNEDYYQMGRVVTFYRGERLESFFMTVGTGFDSKHDRHTDFMPCISINFLNRDGFLGFVNTVKNFINKSIIFFNITQKENMALESVSRKILRGKMYEYKDRYEGYGCNKLDYVYVPGDEISLTLKEKYEGEDVFVDYRYCRLTGVENSRIGNGYITITGGYKMFRHTTECLENKQIKIPVELIMYSSSKEPKERLTFNKKQCVNDFLSIMSDEEKKEFATTPLDTITEKWFDAVVNRSWLYRKEHTFKHKKKTAKKIIKKIKKKCERELSAD</sequence>
<proteinExistence type="predicted"/>
<comment type="caution">
    <text evidence="1">The sequence shown here is derived from an EMBL/GenBank/DDBJ whole genome shotgun (WGS) entry which is preliminary data.</text>
</comment>
<accession>A0A6L8T7F6</accession>